<dbReference type="EMBL" id="QKVK01000006">
    <property type="protein sequence ID" value="PZF76221.1"/>
    <property type="molecule type" value="Genomic_DNA"/>
</dbReference>
<evidence type="ECO:0000256" key="3">
    <source>
        <dbReference type="ARBA" id="ARBA00022475"/>
    </source>
</evidence>
<comment type="caution">
    <text evidence="9">The sequence shown here is derived from an EMBL/GenBank/DDBJ whole genome shotgun (WGS) entry which is preliminary data.</text>
</comment>
<feature type="transmembrane region" description="Helical" evidence="7">
    <location>
        <begin position="362"/>
        <end position="382"/>
    </location>
</feature>
<evidence type="ECO:0000256" key="5">
    <source>
        <dbReference type="ARBA" id="ARBA00022989"/>
    </source>
</evidence>
<dbReference type="GO" id="GO:0005886">
    <property type="term" value="C:plasma membrane"/>
    <property type="evidence" value="ECO:0007669"/>
    <property type="project" value="UniProtKB-SubCell"/>
</dbReference>
<reference evidence="10" key="1">
    <citation type="submission" date="2018-06" db="EMBL/GenBank/DDBJ databases">
        <title>Aestuariibacter litoralis strain KCTC 52945T.</title>
        <authorList>
            <person name="Li X."/>
            <person name="Salam N."/>
            <person name="Li J.-L."/>
            <person name="Chen Y.-M."/>
            <person name="Yang Z.-W."/>
            <person name="Zhang L.-Y."/>
            <person name="Han M.-X."/>
            <person name="Xiao M."/>
            <person name="Li W.-J."/>
        </authorList>
    </citation>
    <scope>NUCLEOTIDE SEQUENCE [LARGE SCALE GENOMIC DNA]</scope>
    <source>
        <strain evidence="10">KCTC 52945</strain>
    </source>
</reference>
<keyword evidence="10" id="KW-1185">Reference proteome</keyword>
<feature type="transmembrane region" description="Helical" evidence="7">
    <location>
        <begin position="178"/>
        <end position="196"/>
    </location>
</feature>
<accession>A0A2W2ALG9</accession>
<dbReference type="SUPFAM" id="SSF48317">
    <property type="entry name" value="Acid phosphatase/Vanadium-dependent haloperoxidase"/>
    <property type="match status" value="1"/>
</dbReference>
<dbReference type="InterPro" id="IPR036938">
    <property type="entry name" value="PAP2/HPO_sf"/>
</dbReference>
<dbReference type="AlphaFoldDB" id="A0A2W2ALG9"/>
<dbReference type="RefSeq" id="WP_111199058.1">
    <property type="nucleotide sequence ID" value="NZ_QKVK01000006.1"/>
</dbReference>
<dbReference type="InterPro" id="IPR032816">
    <property type="entry name" value="VTT_dom"/>
</dbReference>
<feature type="transmembrane region" description="Helical" evidence="7">
    <location>
        <begin position="324"/>
        <end position="342"/>
    </location>
</feature>
<keyword evidence="6 7" id="KW-0472">Membrane</keyword>
<protein>
    <recommendedName>
        <fullName evidence="8">Phosphatidic acid phosphatase type 2/haloperoxidase domain-containing protein</fullName>
    </recommendedName>
</protein>
<dbReference type="PANTHER" id="PTHR30353">
    <property type="entry name" value="INNER MEMBRANE PROTEIN DEDA-RELATED"/>
    <property type="match status" value="1"/>
</dbReference>
<dbReference type="Proteomes" id="UP000248795">
    <property type="component" value="Unassembled WGS sequence"/>
</dbReference>
<feature type="domain" description="Phosphatidic acid phosphatase type 2/haloperoxidase" evidence="8">
    <location>
        <begin position="328"/>
        <end position="436"/>
    </location>
</feature>
<keyword evidence="5 7" id="KW-1133">Transmembrane helix</keyword>
<dbReference type="InterPro" id="IPR000326">
    <property type="entry name" value="PAP2/HPO"/>
</dbReference>
<feature type="transmembrane region" description="Helical" evidence="7">
    <location>
        <begin position="292"/>
        <end position="317"/>
    </location>
</feature>
<feature type="transmembrane region" description="Helical" evidence="7">
    <location>
        <begin position="151"/>
        <end position="171"/>
    </location>
</feature>
<feature type="transmembrane region" description="Helical" evidence="7">
    <location>
        <begin position="450"/>
        <end position="469"/>
    </location>
</feature>
<sequence>MDYIQPYLDYFTANPEWALVIIFLISLGEALLIIGLFVPSTAVLVGAGVLVGTGHLGFWPVIIATAVGCIVGDQISYWAGRLFGERLKTMWPLSLYPQLVAKGEDFVRVHGGKSIAIGRFVPGVKSVVPGIVGMFGMNQLFFIFVNVTSGIFWSFAHVVPGVLIGQGLAFAGELSGRLLVVLLVLLVVLALAGFIIRLAAAGVSPFLNHLLARVSAWARARRGRSWQRFARAVSPDNPRSVMIVLFAAIIFTGIIAFANLAIRAASQNAVSNIDVSVATLMRESRNAPGDELMTVITMMGDTVVMTALALTILGWLVWHKAYRAAWAAGFAILAAKLFELAMKLGLQRARPTELSYSGASIFSFPSGHATMAAVIFGILAVLVSHSMGRWGRAVVYALCAILVVAIAYSRLYLGAHWLSDVLAGLTFGVVMMAAFGVAIEAIPPRRIKPLGLFAAALVVFLAAGALHVATGFTRASEMYAVPQPQILVPVAQWVEKDWQKLPARRIDMAGRPGETFIAQFAGNLDLLATQLEAGGWTPTPVWTWRESLPYLNPNAALPDLAPRPALHEGLKAKLTLTRSAPGDGPGREVIRIYKTGLAAAEGTVYKPIYLVSLTREVMNNGFNLYAIPSQRPASDADIADLRGELARAQGLSVLSQHDRAGMVQDLITAIP</sequence>
<evidence type="ECO:0000256" key="2">
    <source>
        <dbReference type="ARBA" id="ARBA00010792"/>
    </source>
</evidence>
<feature type="transmembrane region" description="Helical" evidence="7">
    <location>
        <begin position="58"/>
        <end position="80"/>
    </location>
</feature>
<dbReference type="CDD" id="cd03392">
    <property type="entry name" value="PAP2_like_2"/>
    <property type="match status" value="1"/>
</dbReference>
<dbReference type="Gene3D" id="1.20.144.10">
    <property type="entry name" value="Phosphatidic acid phosphatase type 2/haloperoxidase"/>
    <property type="match status" value="1"/>
</dbReference>
<keyword evidence="3" id="KW-1003">Cell membrane</keyword>
<dbReference type="PANTHER" id="PTHR30353:SF15">
    <property type="entry name" value="INNER MEMBRANE PROTEIN YABI"/>
    <property type="match status" value="1"/>
</dbReference>
<feature type="transmembrane region" description="Helical" evidence="7">
    <location>
        <begin position="417"/>
        <end position="438"/>
    </location>
</feature>
<evidence type="ECO:0000313" key="10">
    <source>
        <dbReference type="Proteomes" id="UP000248795"/>
    </source>
</evidence>
<dbReference type="InterPro" id="IPR032818">
    <property type="entry name" value="DedA-like"/>
</dbReference>
<dbReference type="Pfam" id="PF01569">
    <property type="entry name" value="PAP2"/>
    <property type="match status" value="1"/>
</dbReference>
<dbReference type="SMART" id="SM00014">
    <property type="entry name" value="acidPPc"/>
    <property type="match status" value="1"/>
</dbReference>
<evidence type="ECO:0000256" key="6">
    <source>
        <dbReference type="ARBA" id="ARBA00023136"/>
    </source>
</evidence>
<proteinExistence type="inferred from homology"/>
<feature type="transmembrane region" description="Helical" evidence="7">
    <location>
        <begin position="241"/>
        <end position="262"/>
    </location>
</feature>
<organism evidence="9 10">
    <name type="scientific">Aestuariivirga litoralis</name>
    <dbReference type="NCBI Taxonomy" id="2650924"/>
    <lineage>
        <taxon>Bacteria</taxon>
        <taxon>Pseudomonadati</taxon>
        <taxon>Pseudomonadota</taxon>
        <taxon>Alphaproteobacteria</taxon>
        <taxon>Hyphomicrobiales</taxon>
        <taxon>Aestuariivirgaceae</taxon>
        <taxon>Aestuariivirga</taxon>
    </lineage>
</organism>
<keyword evidence="4 7" id="KW-0812">Transmembrane</keyword>
<evidence type="ECO:0000256" key="1">
    <source>
        <dbReference type="ARBA" id="ARBA00004651"/>
    </source>
</evidence>
<comment type="similarity">
    <text evidence="2">Belongs to the DedA family.</text>
</comment>
<evidence type="ECO:0000256" key="7">
    <source>
        <dbReference type="SAM" id="Phobius"/>
    </source>
</evidence>
<evidence type="ECO:0000259" key="8">
    <source>
        <dbReference type="SMART" id="SM00014"/>
    </source>
</evidence>
<name>A0A2W2ALG9_9HYPH</name>
<comment type="subcellular location">
    <subcellularLocation>
        <location evidence="1">Cell membrane</location>
        <topology evidence="1">Multi-pass membrane protein</topology>
    </subcellularLocation>
</comment>
<evidence type="ECO:0000256" key="4">
    <source>
        <dbReference type="ARBA" id="ARBA00022692"/>
    </source>
</evidence>
<feature type="transmembrane region" description="Helical" evidence="7">
    <location>
        <begin position="17"/>
        <end position="38"/>
    </location>
</feature>
<gene>
    <name evidence="9" type="ORF">DK847_13535</name>
</gene>
<feature type="transmembrane region" description="Helical" evidence="7">
    <location>
        <begin position="394"/>
        <end position="411"/>
    </location>
</feature>
<evidence type="ECO:0000313" key="9">
    <source>
        <dbReference type="EMBL" id="PZF76221.1"/>
    </source>
</evidence>
<dbReference type="Pfam" id="PF09335">
    <property type="entry name" value="VTT_dom"/>
    <property type="match status" value="1"/>
</dbReference>